<evidence type="ECO:0000313" key="10">
    <source>
        <dbReference type="EMBL" id="KAF6161349.1"/>
    </source>
</evidence>
<comment type="similarity">
    <text evidence="3 9">Belongs to the RFT1 family.</text>
</comment>
<keyword evidence="6 9" id="KW-1133">Transmembrane helix</keyword>
<feature type="transmembrane region" description="Helical" evidence="9">
    <location>
        <begin position="108"/>
        <end position="132"/>
    </location>
</feature>
<feature type="transmembrane region" description="Helical" evidence="9">
    <location>
        <begin position="83"/>
        <end position="101"/>
    </location>
</feature>
<dbReference type="PANTHER" id="PTHR13117">
    <property type="entry name" value="ENDOPLASMIC RETICULUM MULTISPAN TRANSMEMBRANE PROTEIN-RELATED"/>
    <property type="match status" value="1"/>
</dbReference>
<keyword evidence="4 9" id="KW-0812">Transmembrane</keyword>
<dbReference type="GO" id="GO:0006488">
    <property type="term" value="P:dolichol-linked oligosaccharide biosynthetic process"/>
    <property type="evidence" value="ECO:0007669"/>
    <property type="project" value="InterPro"/>
</dbReference>
<sequence>MLAAPTWKQKVSEFPHRGSKARFTDCNSGSPLILFTGTSEAFLHAVATEHQLKRSNNSLFIFSGIYIVLNVLLIQSAGAVGLIAANSLNMIMRIVYSVIFIKRYFQEFIIFCVPPLLPSGWTALLLYGVITFLSEKLFLEQENFWPTIFIHFSIGLVCFCISAILIYRLEKPSSRKSSIFVAIRTEKIVKSKEGNKGNNLLYRTLKTARTHFFLFRCCI</sequence>
<dbReference type="InterPro" id="IPR007594">
    <property type="entry name" value="RFT1"/>
</dbReference>
<keyword evidence="7 9" id="KW-0472">Membrane</keyword>
<comment type="subcellular location">
    <subcellularLocation>
        <location evidence="1 9">Endoplasmic reticulum membrane</location>
        <topology evidence="1 9">Multi-pass membrane protein</topology>
    </subcellularLocation>
</comment>
<comment type="function">
    <text evidence="8 9">Intramembrane glycolipid transporter that operates in the biosynthetic pathway of dolichol-linked oligosaccharides, the glycan precursors employed in protein asparagine (N)-glycosylation. The sequential addition of sugars to dolichol pyrophosphate produces dolichol-linked oligosaccharides containing fourteen sugars, including two GlcNAcs, nine mannoses and three glucoses. Once assembled, the oligosaccharide is transferred from the lipid to nascent proteins by oligosaccharyltransferases. The assembly of dolichol-linked oligosaccharides begins on the cytosolic side of the endoplasmic reticulum membrane and finishes in its lumen. RFT1 could mediate the translocation of the cytosolically oriented intermediate DolPP-GlcNAc2Man5, produced by ALG11, into the ER lumen where dolichol-linked oligosaccharides assembly continues. However, the intramembrane lipid transporter activity could not be confirmed in vitro.</text>
</comment>
<evidence type="ECO:0000256" key="8">
    <source>
        <dbReference type="ARBA" id="ARBA00045912"/>
    </source>
</evidence>
<feature type="transmembrane region" description="Helical" evidence="9">
    <location>
        <begin position="59"/>
        <end position="77"/>
    </location>
</feature>
<dbReference type="PANTHER" id="PTHR13117:SF5">
    <property type="entry name" value="PROTEIN RFT1 HOMOLOG"/>
    <property type="match status" value="1"/>
</dbReference>
<comment type="caution">
    <text evidence="9">Lacks conserved residue(s) required for the propagation of feature annotation.</text>
</comment>
<dbReference type="OrthoDB" id="9979195at2759"/>
<keyword evidence="11" id="KW-1185">Reference proteome</keyword>
<feature type="transmembrane region" description="Helical" evidence="9">
    <location>
        <begin position="144"/>
        <end position="167"/>
    </location>
</feature>
<evidence type="ECO:0000256" key="5">
    <source>
        <dbReference type="ARBA" id="ARBA00022824"/>
    </source>
</evidence>
<dbReference type="Pfam" id="PF04506">
    <property type="entry name" value="Rft-1"/>
    <property type="match status" value="1"/>
</dbReference>
<dbReference type="Proteomes" id="UP000541444">
    <property type="component" value="Unassembled WGS sequence"/>
</dbReference>
<dbReference type="GO" id="GO:0034203">
    <property type="term" value="P:glycolipid translocation"/>
    <property type="evidence" value="ECO:0007669"/>
    <property type="project" value="TreeGrafter"/>
</dbReference>
<reference evidence="10 11" key="1">
    <citation type="journal article" date="2020" name="IScience">
        <title>Genome Sequencing of the Endangered Kingdonia uniflora (Circaeasteraceae, Ranunculales) Reveals Potential Mechanisms of Evolutionary Specialization.</title>
        <authorList>
            <person name="Sun Y."/>
            <person name="Deng T."/>
            <person name="Zhang A."/>
            <person name="Moore M.J."/>
            <person name="Landis J.B."/>
            <person name="Lin N."/>
            <person name="Zhang H."/>
            <person name="Zhang X."/>
            <person name="Huang J."/>
            <person name="Zhang X."/>
            <person name="Sun H."/>
            <person name="Wang H."/>
        </authorList>
    </citation>
    <scope>NUCLEOTIDE SEQUENCE [LARGE SCALE GENOMIC DNA]</scope>
    <source>
        <strain evidence="10">TB1705</strain>
        <tissue evidence="10">Leaf</tissue>
    </source>
</reference>
<evidence type="ECO:0000313" key="11">
    <source>
        <dbReference type="Proteomes" id="UP000541444"/>
    </source>
</evidence>
<evidence type="ECO:0000256" key="1">
    <source>
        <dbReference type="ARBA" id="ARBA00004477"/>
    </source>
</evidence>
<evidence type="ECO:0000256" key="2">
    <source>
        <dbReference type="ARBA" id="ARBA00004922"/>
    </source>
</evidence>
<evidence type="ECO:0000256" key="3">
    <source>
        <dbReference type="ARBA" id="ARBA00010288"/>
    </source>
</evidence>
<accession>A0A7J7N2C4</accession>
<protein>
    <recommendedName>
        <fullName evidence="9">Protein RFT1 homolog</fullName>
    </recommendedName>
</protein>
<dbReference type="GO" id="GO:0005789">
    <property type="term" value="C:endoplasmic reticulum membrane"/>
    <property type="evidence" value="ECO:0007669"/>
    <property type="project" value="UniProtKB-SubCell"/>
</dbReference>
<comment type="caution">
    <text evidence="10">The sequence shown here is derived from an EMBL/GenBank/DDBJ whole genome shotgun (WGS) entry which is preliminary data.</text>
</comment>
<comment type="pathway">
    <text evidence="2">Protein modification; protein glycosylation.</text>
</comment>
<dbReference type="AlphaFoldDB" id="A0A7J7N2C4"/>
<dbReference type="EMBL" id="JACGCM010001134">
    <property type="protein sequence ID" value="KAF6161349.1"/>
    <property type="molecule type" value="Genomic_DNA"/>
</dbReference>
<gene>
    <name evidence="10" type="ORF">GIB67_025611</name>
</gene>
<evidence type="ECO:0000256" key="4">
    <source>
        <dbReference type="ARBA" id="ARBA00022692"/>
    </source>
</evidence>
<evidence type="ECO:0000256" key="9">
    <source>
        <dbReference type="RuleBase" id="RU365067"/>
    </source>
</evidence>
<keyword evidence="5" id="KW-0256">Endoplasmic reticulum</keyword>
<organism evidence="10 11">
    <name type="scientific">Kingdonia uniflora</name>
    <dbReference type="NCBI Taxonomy" id="39325"/>
    <lineage>
        <taxon>Eukaryota</taxon>
        <taxon>Viridiplantae</taxon>
        <taxon>Streptophyta</taxon>
        <taxon>Embryophyta</taxon>
        <taxon>Tracheophyta</taxon>
        <taxon>Spermatophyta</taxon>
        <taxon>Magnoliopsida</taxon>
        <taxon>Ranunculales</taxon>
        <taxon>Circaeasteraceae</taxon>
        <taxon>Kingdonia</taxon>
    </lineage>
</organism>
<name>A0A7J7N2C4_9MAGN</name>
<evidence type="ECO:0000256" key="7">
    <source>
        <dbReference type="ARBA" id="ARBA00023136"/>
    </source>
</evidence>
<proteinExistence type="inferred from homology"/>
<evidence type="ECO:0000256" key="6">
    <source>
        <dbReference type="ARBA" id="ARBA00022989"/>
    </source>
</evidence>